<comment type="caution">
    <text evidence="1">The sequence shown here is derived from an EMBL/GenBank/DDBJ whole genome shotgun (WGS) entry which is preliminary data.</text>
</comment>
<organism evidence="1 2">
    <name type="scientific">Sphingorhabdus profundilacus</name>
    <dbReference type="NCBI Taxonomy" id="2509718"/>
    <lineage>
        <taxon>Bacteria</taxon>
        <taxon>Pseudomonadati</taxon>
        <taxon>Pseudomonadota</taxon>
        <taxon>Alphaproteobacteria</taxon>
        <taxon>Sphingomonadales</taxon>
        <taxon>Sphingomonadaceae</taxon>
        <taxon>Sphingorhabdus</taxon>
    </lineage>
</organism>
<gene>
    <name evidence="1" type="ORF">EUU23_01065</name>
</gene>
<dbReference type="PRINTS" id="PR01100">
    <property type="entry name" value="SHIKIMTKNASE"/>
</dbReference>
<sequence>MERVLVIGPCGAGKSTLSTTLATKLGLPVYHMDQLNWKPGWVESSKEELHDKLAVIVATERWLIDGTYGGTLAARLSRADTVIYLDYPIALCVTRLLKRIWTYRGRSRPDMTEGCPERLDIGFLIYLIRWNSGPRLRTEARLRGHDAKVIRLRSPLDLQLWLGSI</sequence>
<dbReference type="PANTHER" id="PTHR37816:SF3">
    <property type="entry name" value="MODULATES DNA TOPOLOGY"/>
    <property type="match status" value="1"/>
</dbReference>
<evidence type="ECO:0000313" key="2">
    <source>
        <dbReference type="Proteomes" id="UP000471147"/>
    </source>
</evidence>
<dbReference type="InterPro" id="IPR052922">
    <property type="entry name" value="Cytidylate_Kinase-2"/>
</dbReference>
<dbReference type="Proteomes" id="UP000471147">
    <property type="component" value="Unassembled WGS sequence"/>
</dbReference>
<dbReference type="EMBL" id="SDWJ01000001">
    <property type="protein sequence ID" value="MVZ96290.1"/>
    <property type="molecule type" value="Genomic_DNA"/>
</dbReference>
<dbReference type="Gene3D" id="3.40.50.300">
    <property type="entry name" value="P-loop containing nucleotide triphosphate hydrolases"/>
    <property type="match status" value="1"/>
</dbReference>
<name>A0A6I4LVY5_9SPHN</name>
<accession>A0A6I4LVY5</accession>
<reference evidence="1 2" key="1">
    <citation type="submission" date="2019-01" db="EMBL/GenBank/DDBJ databases">
        <title>Sphingorhabdus lacus sp.nov., isolated from an oligotrophic freshwater lake.</title>
        <authorList>
            <person name="Park M."/>
        </authorList>
    </citation>
    <scope>NUCLEOTIDE SEQUENCE [LARGE SCALE GENOMIC DNA]</scope>
    <source>
        <strain evidence="1 2">IMCC26285</strain>
    </source>
</reference>
<dbReference type="RefSeq" id="WP_160352289.1">
    <property type="nucleotide sequence ID" value="NZ_SDWJ01000001.1"/>
</dbReference>
<keyword evidence="2" id="KW-1185">Reference proteome</keyword>
<protein>
    <submittedName>
        <fullName evidence="1">Topology modulation protein</fullName>
    </submittedName>
</protein>
<dbReference type="InterPro" id="IPR027417">
    <property type="entry name" value="P-loop_NTPase"/>
</dbReference>
<dbReference type="PANTHER" id="PTHR37816">
    <property type="entry name" value="YALI0E33011P"/>
    <property type="match status" value="1"/>
</dbReference>
<evidence type="ECO:0000313" key="1">
    <source>
        <dbReference type="EMBL" id="MVZ96290.1"/>
    </source>
</evidence>
<proteinExistence type="predicted"/>
<dbReference type="SUPFAM" id="SSF52540">
    <property type="entry name" value="P-loop containing nucleoside triphosphate hydrolases"/>
    <property type="match status" value="1"/>
</dbReference>
<dbReference type="OrthoDB" id="7210594at2"/>
<dbReference type="AlphaFoldDB" id="A0A6I4LVY5"/>